<keyword evidence="2" id="KW-1185">Reference proteome</keyword>
<proteinExistence type="predicted"/>
<evidence type="ECO:0000313" key="1">
    <source>
        <dbReference type="EMBL" id="UYV72582.1"/>
    </source>
</evidence>
<accession>A0ABY6KUT3</accession>
<organism evidence="1 2">
    <name type="scientific">Cordylochernes scorpioides</name>
    <dbReference type="NCBI Taxonomy" id="51811"/>
    <lineage>
        <taxon>Eukaryota</taxon>
        <taxon>Metazoa</taxon>
        <taxon>Ecdysozoa</taxon>
        <taxon>Arthropoda</taxon>
        <taxon>Chelicerata</taxon>
        <taxon>Arachnida</taxon>
        <taxon>Pseudoscorpiones</taxon>
        <taxon>Cheliferoidea</taxon>
        <taxon>Chernetidae</taxon>
        <taxon>Cordylochernes</taxon>
    </lineage>
</organism>
<reference evidence="1 2" key="1">
    <citation type="submission" date="2022-01" db="EMBL/GenBank/DDBJ databases">
        <title>A chromosomal length assembly of Cordylochernes scorpioides.</title>
        <authorList>
            <person name="Zeh D."/>
            <person name="Zeh J."/>
        </authorList>
    </citation>
    <scope>NUCLEOTIDE SEQUENCE [LARGE SCALE GENOMIC DNA]</scope>
    <source>
        <strain evidence="1">IN4F17</strain>
        <tissue evidence="1">Whole Body</tissue>
    </source>
</reference>
<sequence length="127" mass="14827">MEDKLLLIGGHAVKKTYYIVKQSWIYMVVLGMLEEMFTQERGVQSWCRICLVCSEGGRRGGTDSHQGVPRPHGSLPMYRLQQRAAGCVPQDLRRGHMYVLHLSRCHNFMSTEFEPRFEKLVLKYFIY</sequence>
<dbReference type="EMBL" id="CP092871">
    <property type="protein sequence ID" value="UYV72582.1"/>
    <property type="molecule type" value="Genomic_DNA"/>
</dbReference>
<dbReference type="Proteomes" id="UP001235939">
    <property type="component" value="Chromosome 09"/>
</dbReference>
<gene>
    <name evidence="1" type="ORF">LAZ67_9003853</name>
</gene>
<name>A0ABY6KUT3_9ARAC</name>
<evidence type="ECO:0000313" key="2">
    <source>
        <dbReference type="Proteomes" id="UP001235939"/>
    </source>
</evidence>
<protein>
    <submittedName>
        <fullName evidence="1">Uncharacterized protein</fullName>
    </submittedName>
</protein>